<protein>
    <submittedName>
        <fullName evidence="3">Type II secretion system protein E</fullName>
    </submittedName>
</protein>
<dbReference type="PANTHER" id="PTHR30486:SF6">
    <property type="entry name" value="TYPE IV PILUS RETRACTATION ATPASE PILT"/>
    <property type="match status" value="1"/>
</dbReference>
<organism evidence="3">
    <name type="scientific">mine drainage metagenome</name>
    <dbReference type="NCBI Taxonomy" id="410659"/>
    <lineage>
        <taxon>unclassified sequences</taxon>
        <taxon>metagenomes</taxon>
        <taxon>ecological metagenomes</taxon>
    </lineage>
</organism>
<sequence length="317" mass="34493">MLSLRDIAFTDLFLESEFSNSRIRGYERSPDLQSIPEDLRDDVRKLFKQVESTHRQADDAMEFSVPYEDVMYRVAVIPDVRNKVFALRRGALHMPPFSQVGIAPVIADRLTRLESGLVLFSGMFAAGKTTAASAYVIEKTISGGLSLTLEDPPELSLSGDHGKGRCLQVPIEREKIEKAIEATLRMSFDLLFVSEVRTARIAAELINASVNGKLIVSTIHSDGAVSAVSRLASLAAAGAGISGGESSAQVRVFREMMANGLAAVVHMSKVPGDKREASEYLLGGQDLRSRIASGEFQSLQNSVNSLKNRLTYGQSLD</sequence>
<dbReference type="Pfam" id="PF00437">
    <property type="entry name" value="T2SSE"/>
    <property type="match status" value="1"/>
</dbReference>
<gene>
    <name evidence="3" type="primary">epsE_37</name>
    <name evidence="3" type="ORF">GALL_201330</name>
</gene>
<comment type="similarity">
    <text evidence="1">Belongs to the GSP E family.</text>
</comment>
<evidence type="ECO:0000313" key="3">
    <source>
        <dbReference type="EMBL" id="OIQ97808.1"/>
    </source>
</evidence>
<comment type="caution">
    <text evidence="3">The sequence shown here is derived from an EMBL/GenBank/DDBJ whole genome shotgun (WGS) entry which is preliminary data.</text>
</comment>
<dbReference type="GO" id="GO:0016887">
    <property type="term" value="F:ATP hydrolysis activity"/>
    <property type="evidence" value="ECO:0007669"/>
    <property type="project" value="InterPro"/>
</dbReference>
<evidence type="ECO:0000256" key="1">
    <source>
        <dbReference type="ARBA" id="ARBA00006611"/>
    </source>
</evidence>
<feature type="domain" description="Bacterial type II secretion system protein E" evidence="2">
    <location>
        <begin position="58"/>
        <end position="239"/>
    </location>
</feature>
<accession>A0A1J5RNJ4</accession>
<dbReference type="AlphaFoldDB" id="A0A1J5RNJ4"/>
<reference evidence="3" key="1">
    <citation type="submission" date="2016-10" db="EMBL/GenBank/DDBJ databases">
        <title>Sequence of Gallionella enrichment culture.</title>
        <authorList>
            <person name="Poehlein A."/>
            <person name="Muehling M."/>
            <person name="Daniel R."/>
        </authorList>
    </citation>
    <scope>NUCLEOTIDE SEQUENCE</scope>
</reference>
<dbReference type="EMBL" id="MLJW01000127">
    <property type="protein sequence ID" value="OIQ97808.1"/>
    <property type="molecule type" value="Genomic_DNA"/>
</dbReference>
<dbReference type="InterPro" id="IPR027417">
    <property type="entry name" value="P-loop_NTPase"/>
</dbReference>
<dbReference type="InterPro" id="IPR050921">
    <property type="entry name" value="T4SS_GSP_E_ATPase"/>
</dbReference>
<dbReference type="InterPro" id="IPR001482">
    <property type="entry name" value="T2SS/T4SS_dom"/>
</dbReference>
<dbReference type="SUPFAM" id="SSF52540">
    <property type="entry name" value="P-loop containing nucleoside triphosphate hydrolases"/>
    <property type="match status" value="1"/>
</dbReference>
<proteinExistence type="inferred from homology"/>
<evidence type="ECO:0000259" key="2">
    <source>
        <dbReference type="Pfam" id="PF00437"/>
    </source>
</evidence>
<name>A0A1J5RNJ4_9ZZZZ</name>
<dbReference type="Gene3D" id="3.40.50.300">
    <property type="entry name" value="P-loop containing nucleotide triphosphate hydrolases"/>
    <property type="match status" value="1"/>
</dbReference>
<dbReference type="PANTHER" id="PTHR30486">
    <property type="entry name" value="TWITCHING MOTILITY PROTEIN PILT"/>
    <property type="match status" value="1"/>
</dbReference>